<evidence type="ECO:0000313" key="3">
    <source>
        <dbReference type="Proteomes" id="UP001596435"/>
    </source>
</evidence>
<keyword evidence="3" id="KW-1185">Reference proteome</keyword>
<organism evidence="2 3">
    <name type="scientific">Kitasatospora paranensis</name>
    <dbReference type="NCBI Taxonomy" id="258053"/>
    <lineage>
        <taxon>Bacteria</taxon>
        <taxon>Bacillati</taxon>
        <taxon>Actinomycetota</taxon>
        <taxon>Actinomycetes</taxon>
        <taxon>Kitasatosporales</taxon>
        <taxon>Streptomycetaceae</taxon>
        <taxon>Kitasatospora</taxon>
    </lineage>
</organism>
<feature type="region of interest" description="Disordered" evidence="1">
    <location>
        <begin position="475"/>
        <end position="494"/>
    </location>
</feature>
<evidence type="ECO:0000313" key="2">
    <source>
        <dbReference type="EMBL" id="MFC7185024.1"/>
    </source>
</evidence>
<keyword evidence="2" id="KW-0378">Hydrolase</keyword>
<proteinExistence type="predicted"/>
<accession>A0ABW2G9P4</accession>
<dbReference type="RefSeq" id="WP_380233152.1">
    <property type="nucleotide sequence ID" value="NZ_JBHTAJ010000138.1"/>
</dbReference>
<keyword evidence="2" id="KW-0645">Protease</keyword>
<gene>
    <name evidence="2" type="ORF">ACFQMG_36305</name>
</gene>
<dbReference type="Proteomes" id="UP001596435">
    <property type="component" value="Unassembled WGS sequence"/>
</dbReference>
<name>A0ABW2G9P4_9ACTN</name>
<feature type="region of interest" description="Disordered" evidence="1">
    <location>
        <begin position="252"/>
        <end position="273"/>
    </location>
</feature>
<dbReference type="GO" id="GO:0006508">
    <property type="term" value="P:proteolysis"/>
    <property type="evidence" value="ECO:0007669"/>
    <property type="project" value="UniProtKB-KW"/>
</dbReference>
<reference evidence="3" key="1">
    <citation type="journal article" date="2019" name="Int. J. Syst. Evol. Microbiol.">
        <title>The Global Catalogue of Microorganisms (GCM) 10K type strain sequencing project: providing services to taxonomists for standard genome sequencing and annotation.</title>
        <authorList>
            <consortium name="The Broad Institute Genomics Platform"/>
            <consortium name="The Broad Institute Genome Sequencing Center for Infectious Disease"/>
            <person name="Wu L."/>
            <person name="Ma J."/>
        </authorList>
    </citation>
    <scope>NUCLEOTIDE SEQUENCE [LARGE SCALE GENOMIC DNA]</scope>
    <source>
        <strain evidence="3">CGMCC 1.12859</strain>
    </source>
</reference>
<evidence type="ECO:0000256" key="1">
    <source>
        <dbReference type="SAM" id="MobiDB-lite"/>
    </source>
</evidence>
<feature type="region of interest" description="Disordered" evidence="1">
    <location>
        <begin position="581"/>
        <end position="607"/>
    </location>
</feature>
<comment type="caution">
    <text evidence="2">The sequence shown here is derived from an EMBL/GenBank/DDBJ whole genome shotgun (WGS) entry which is preliminary data.</text>
</comment>
<protein>
    <submittedName>
        <fullName evidence="2">Serine protease</fullName>
    </submittedName>
</protein>
<dbReference type="GO" id="GO:0008233">
    <property type="term" value="F:peptidase activity"/>
    <property type="evidence" value="ECO:0007669"/>
    <property type="project" value="UniProtKB-KW"/>
</dbReference>
<sequence length="1122" mass="116229">MTGRHQPGSTAGQRRTEAAWAPLVVTDGQGRPHGLALPVDRQGTAVTAYQAVAGLTEAVLRLPDGTARPLGPGAVRLLPGHGLALLHTGHPDGPPTAVPPVTGRTDRRLVTVLHPGAPGAGPVLLPGVVVGHCTAVQPTDADGFHTVPGALLIRLPPSAPVPEAGAPVLDAETGAVLALLAPALRGDRPDTVAAAPLAAGLPADVLLRNAESAPAFGPDLNLGGLLRIAAAQLDAATAGPARIADLAADRVDRPDGLTGEEPQHPATVLTGAAGSGRSTELAALAVRRATGPRPLPTLWVRGADLDPADRSLADAAARVLGAAARTLGAPAPDPAEAARVFAARGRTLLVLGDAPEEAPAAPRPDWHADTARWLADHGARLLLACRPESRPAGVGPVLVLGPLPPDAAERVARRHGADPALLAPADAAHPQTLRIAADLRAAAEAGRPGGRGELYAAHLDLQCLRIARRIAAADDRRPGAHRRGAPPPGDEDTARLRRTATVVAGRVHEAARQLLGAGHAALTADEFERLFPAVGGWGPAVLAEGLFVRAGAGFRPAAEDPADWLQGRHLDLDEALRLLVDGQPPHPAPGEREAGRPAPGEAAHGVPRHRLGPVAAALHRIADTRGAEALDVWLHRLRLALDTDEPDADAAWWAAHLLTAVLPAAPDLAVHRTLLERLTRHPAFPPGWWAALPLAPADRTALLRRLVRTETADGPYRAAVRALIAADPATVLPLLCTWFACAEPLADGSGATVADLTHDLLLAQRSLAVDELTEALVDAGHPRADALLARLAVEEPSALCRAVDRWSHDPRPERHVAAAVHALRVAPQADRAGRALLRFTALTLLARTDEPALHGAALALLLRDPASRAEYLPRALAGYAADDPFLGASALAPALDGHPDEVLSAVRRRLAAPAAPLTDALRLLAGAESAATVRQGVLIAAHQLREHPERAGQLAAHLEALLAAGQDARPLVAEAVAGATAVRKVFAPVLAAACDQEAEAAQLEALLAAERDPGVLAAVLDRFADSCERAAPARARELVRRIAAHWPDADAELVRTAGRAAPLARLLADWPDTAAPPPDGPLITRLRELAAAGRDPQYAAAESERTALRAAEGALDLGRARA</sequence>
<dbReference type="EMBL" id="JBHTAJ010000138">
    <property type="protein sequence ID" value="MFC7185024.1"/>
    <property type="molecule type" value="Genomic_DNA"/>
</dbReference>